<comment type="caution">
    <text evidence="5">The sequence shown here is derived from an EMBL/GenBank/DDBJ whole genome shotgun (WGS) entry which is preliminary data.</text>
</comment>
<dbReference type="OrthoDB" id="5547340at2759"/>
<dbReference type="EMBL" id="QEAO01000041">
    <property type="protein sequence ID" value="TPX31637.1"/>
    <property type="molecule type" value="Genomic_DNA"/>
</dbReference>
<evidence type="ECO:0000313" key="6">
    <source>
        <dbReference type="Proteomes" id="UP000319731"/>
    </source>
</evidence>
<dbReference type="InterPro" id="IPR011330">
    <property type="entry name" value="Glyco_hydro/deAcase_b/a-brl"/>
</dbReference>
<evidence type="ECO:0000313" key="5">
    <source>
        <dbReference type="EMBL" id="TPX31637.1"/>
    </source>
</evidence>
<dbReference type="GO" id="GO:0005975">
    <property type="term" value="P:carbohydrate metabolic process"/>
    <property type="evidence" value="ECO:0007669"/>
    <property type="project" value="InterPro"/>
</dbReference>
<dbReference type="PANTHER" id="PTHR10587">
    <property type="entry name" value="GLYCOSYL TRANSFERASE-RELATED"/>
    <property type="match status" value="1"/>
</dbReference>
<evidence type="ECO:0000256" key="1">
    <source>
        <dbReference type="ARBA" id="ARBA00022723"/>
    </source>
</evidence>
<feature type="signal peptide" evidence="3">
    <location>
        <begin position="1"/>
        <end position="18"/>
    </location>
</feature>
<organism evidence="5 6">
    <name type="scientific">Synchytrium microbalum</name>
    <dbReference type="NCBI Taxonomy" id="1806994"/>
    <lineage>
        <taxon>Eukaryota</taxon>
        <taxon>Fungi</taxon>
        <taxon>Fungi incertae sedis</taxon>
        <taxon>Chytridiomycota</taxon>
        <taxon>Chytridiomycota incertae sedis</taxon>
        <taxon>Chytridiomycetes</taxon>
        <taxon>Synchytriales</taxon>
        <taxon>Synchytriaceae</taxon>
        <taxon>Synchytrium</taxon>
    </lineage>
</organism>
<dbReference type="InterPro" id="IPR002509">
    <property type="entry name" value="NODB_dom"/>
</dbReference>
<dbReference type="PANTHER" id="PTHR10587:SF133">
    <property type="entry name" value="CHITIN DEACETYLASE 1-RELATED"/>
    <property type="match status" value="1"/>
</dbReference>
<dbReference type="Proteomes" id="UP000319731">
    <property type="component" value="Unassembled WGS sequence"/>
</dbReference>
<feature type="domain" description="NodB homology" evidence="4">
    <location>
        <begin position="82"/>
        <end position="146"/>
    </location>
</feature>
<dbReference type="InterPro" id="IPR050248">
    <property type="entry name" value="Polysacc_deacetylase_ArnD"/>
</dbReference>
<keyword evidence="1" id="KW-0479">Metal-binding</keyword>
<dbReference type="RefSeq" id="XP_031023011.1">
    <property type="nucleotide sequence ID" value="XM_031170984.1"/>
</dbReference>
<sequence>MIGKAMISFLSLAKAVSALWNNSTASPNAWNYPALDVVVSADPTITAMYNISSISTKVSPSPQTALYSSPGVVTNGPNGTRMMAALTFDDGPSLGNSEILYNWLDAHPDVKVTLFIVGSRVFEAPALLQRAHNAGMEICAHTWSYDVIGMRPICARPPFGDMDARSEQVLKAAGYSKLYIWSQDSTDSDAGASSATTLSTMQEFLDQQVAGTLNGEQGGIFLQHDLLPVESSGDTPVLDYALSKGLKIVPASVLAGTGIQYKVNGTIINMTPSAVAVNETTVMPSAAVAAQAPLASPSSKFTPSQPFGATGSLTGVASSGFRIKELGVSFMVLLFAVLLL</sequence>
<keyword evidence="3" id="KW-0732">Signal</keyword>
<evidence type="ECO:0000256" key="3">
    <source>
        <dbReference type="SAM" id="SignalP"/>
    </source>
</evidence>
<accession>A0A507BR49</accession>
<dbReference type="SUPFAM" id="SSF88713">
    <property type="entry name" value="Glycoside hydrolase/deacetylase"/>
    <property type="match status" value="1"/>
</dbReference>
<dbReference type="STRING" id="1806994.A0A507BR49"/>
<dbReference type="GeneID" id="42006281"/>
<proteinExistence type="predicted"/>
<gene>
    <name evidence="5" type="ORF">SmJEL517_g05056</name>
</gene>
<keyword evidence="6" id="KW-1185">Reference proteome</keyword>
<dbReference type="GO" id="GO:0009272">
    <property type="term" value="P:fungal-type cell wall biogenesis"/>
    <property type="evidence" value="ECO:0007669"/>
    <property type="project" value="UniProtKB-ARBA"/>
</dbReference>
<keyword evidence="2" id="KW-0378">Hydrolase</keyword>
<dbReference type="Pfam" id="PF01522">
    <property type="entry name" value="Polysacc_deac_1"/>
    <property type="match status" value="1"/>
</dbReference>
<reference evidence="5 6" key="1">
    <citation type="journal article" date="2019" name="Sci. Rep.">
        <title>Comparative genomics of chytrid fungi reveal insights into the obligate biotrophic and pathogenic lifestyle of Synchytrium endobioticum.</title>
        <authorList>
            <person name="van de Vossenberg B.T.L.H."/>
            <person name="Warris S."/>
            <person name="Nguyen H.D.T."/>
            <person name="van Gent-Pelzer M.P.E."/>
            <person name="Joly D.L."/>
            <person name="van de Geest H.C."/>
            <person name="Bonants P.J.M."/>
            <person name="Smith D.S."/>
            <person name="Levesque C.A."/>
            <person name="van der Lee T.A.J."/>
        </authorList>
    </citation>
    <scope>NUCLEOTIDE SEQUENCE [LARGE SCALE GENOMIC DNA]</scope>
    <source>
        <strain evidence="5 6">JEL517</strain>
    </source>
</reference>
<dbReference type="PROSITE" id="PS51677">
    <property type="entry name" value="NODB"/>
    <property type="match status" value="1"/>
</dbReference>
<dbReference type="GO" id="GO:0046872">
    <property type="term" value="F:metal ion binding"/>
    <property type="evidence" value="ECO:0007669"/>
    <property type="project" value="UniProtKB-KW"/>
</dbReference>
<evidence type="ECO:0000256" key="2">
    <source>
        <dbReference type="ARBA" id="ARBA00022801"/>
    </source>
</evidence>
<dbReference type="GO" id="GO:0004099">
    <property type="term" value="F:chitin deacetylase activity"/>
    <property type="evidence" value="ECO:0007669"/>
    <property type="project" value="UniProtKB-ARBA"/>
</dbReference>
<name>A0A507BR49_9FUNG</name>
<protein>
    <recommendedName>
        <fullName evidence="4">NodB homology domain-containing protein</fullName>
    </recommendedName>
</protein>
<dbReference type="AlphaFoldDB" id="A0A507BR49"/>
<dbReference type="GO" id="GO:0016020">
    <property type="term" value="C:membrane"/>
    <property type="evidence" value="ECO:0007669"/>
    <property type="project" value="TreeGrafter"/>
</dbReference>
<evidence type="ECO:0000259" key="4">
    <source>
        <dbReference type="PROSITE" id="PS51677"/>
    </source>
</evidence>
<dbReference type="Gene3D" id="3.20.20.370">
    <property type="entry name" value="Glycoside hydrolase/deacetylase"/>
    <property type="match status" value="2"/>
</dbReference>
<feature type="chain" id="PRO_5021420533" description="NodB homology domain-containing protein" evidence="3">
    <location>
        <begin position="19"/>
        <end position="340"/>
    </location>
</feature>